<reference evidence="2" key="2">
    <citation type="journal article" date="2021" name="PeerJ">
        <title>Extensive microbial diversity within the chicken gut microbiome revealed by metagenomics and culture.</title>
        <authorList>
            <person name="Gilroy R."/>
            <person name="Ravi A."/>
            <person name="Getino M."/>
            <person name="Pursley I."/>
            <person name="Horton D.L."/>
            <person name="Alikhan N.F."/>
            <person name="Baker D."/>
            <person name="Gharbi K."/>
            <person name="Hall N."/>
            <person name="Watson M."/>
            <person name="Adriaenssens E.M."/>
            <person name="Foster-Nyarko E."/>
            <person name="Jarju S."/>
            <person name="Secka A."/>
            <person name="Antonio M."/>
            <person name="Oren A."/>
            <person name="Chaudhuri R.R."/>
            <person name="La Ragione R."/>
            <person name="Hildebrand F."/>
            <person name="Pallen M.J."/>
        </authorList>
    </citation>
    <scope>NUCLEOTIDE SEQUENCE</scope>
    <source>
        <strain evidence="2">CHK152-2994</strain>
    </source>
</reference>
<feature type="domain" description="EF-hand" evidence="1">
    <location>
        <begin position="16"/>
        <end position="51"/>
    </location>
</feature>
<dbReference type="Proteomes" id="UP000824139">
    <property type="component" value="Unassembled WGS sequence"/>
</dbReference>
<dbReference type="InterPro" id="IPR002048">
    <property type="entry name" value="EF_hand_dom"/>
</dbReference>
<gene>
    <name evidence="2" type="ORF">IAD41_01650</name>
</gene>
<comment type="caution">
    <text evidence="2">The sequence shown here is derived from an EMBL/GenBank/DDBJ whole genome shotgun (WGS) entry which is preliminary data.</text>
</comment>
<dbReference type="InterPro" id="IPR011992">
    <property type="entry name" value="EF-hand-dom_pair"/>
</dbReference>
<sequence>MGLQIGNTTKQLDQKNTSDNIVDRFKQLDKDGDLKVSADEFIKDFIQDCLENGYGANPGQNFADIIAGKYAEFKRFAGEDVSMNIDEFREMVLAQMPGVETGHTQQMPALPEE</sequence>
<evidence type="ECO:0000313" key="3">
    <source>
        <dbReference type="Proteomes" id="UP000824139"/>
    </source>
</evidence>
<dbReference type="EMBL" id="DVJO01000038">
    <property type="protein sequence ID" value="HIS82296.1"/>
    <property type="molecule type" value="Genomic_DNA"/>
</dbReference>
<dbReference type="GO" id="GO:0005509">
    <property type="term" value="F:calcium ion binding"/>
    <property type="evidence" value="ECO:0007669"/>
    <property type="project" value="InterPro"/>
</dbReference>
<dbReference type="SUPFAM" id="SSF47473">
    <property type="entry name" value="EF-hand"/>
    <property type="match status" value="1"/>
</dbReference>
<accession>A0A9D1K3A4</accession>
<name>A0A9D1K3A4_9BACT</name>
<protein>
    <recommendedName>
        <fullName evidence="1">EF-hand domain-containing protein</fullName>
    </recommendedName>
</protein>
<reference evidence="2" key="1">
    <citation type="submission" date="2020-10" db="EMBL/GenBank/DDBJ databases">
        <authorList>
            <person name="Gilroy R."/>
        </authorList>
    </citation>
    <scope>NUCLEOTIDE SEQUENCE</scope>
    <source>
        <strain evidence="2">CHK152-2994</strain>
    </source>
</reference>
<dbReference type="AlphaFoldDB" id="A0A9D1K3A4"/>
<dbReference type="PROSITE" id="PS50222">
    <property type="entry name" value="EF_HAND_2"/>
    <property type="match status" value="1"/>
</dbReference>
<evidence type="ECO:0000313" key="2">
    <source>
        <dbReference type="EMBL" id="HIS82296.1"/>
    </source>
</evidence>
<proteinExistence type="predicted"/>
<evidence type="ECO:0000259" key="1">
    <source>
        <dbReference type="PROSITE" id="PS50222"/>
    </source>
</evidence>
<organism evidence="2 3">
    <name type="scientific">Candidatus Scatenecus faecavium</name>
    <dbReference type="NCBI Taxonomy" id="2840915"/>
    <lineage>
        <taxon>Bacteria</taxon>
        <taxon>Candidatus Scatenecus</taxon>
    </lineage>
</organism>